<dbReference type="EMBL" id="JAAARO010000018">
    <property type="protein sequence ID" value="KAF5731490.1"/>
    <property type="molecule type" value="Genomic_DNA"/>
</dbReference>
<feature type="domain" description="F-box" evidence="1">
    <location>
        <begin position="5"/>
        <end position="39"/>
    </location>
</feature>
<dbReference type="InterPro" id="IPR001810">
    <property type="entry name" value="F-box_dom"/>
</dbReference>
<keyword evidence="3" id="KW-1185">Reference proteome</keyword>
<name>A0A7J7CBM1_TRIWF</name>
<dbReference type="Proteomes" id="UP000593562">
    <property type="component" value="Unassembled WGS sequence"/>
</dbReference>
<dbReference type="SUPFAM" id="SSF81383">
    <property type="entry name" value="F-box domain"/>
    <property type="match status" value="1"/>
</dbReference>
<organism evidence="2 3">
    <name type="scientific">Tripterygium wilfordii</name>
    <name type="common">Thunder God vine</name>
    <dbReference type="NCBI Taxonomy" id="458696"/>
    <lineage>
        <taxon>Eukaryota</taxon>
        <taxon>Viridiplantae</taxon>
        <taxon>Streptophyta</taxon>
        <taxon>Embryophyta</taxon>
        <taxon>Tracheophyta</taxon>
        <taxon>Spermatophyta</taxon>
        <taxon>Magnoliopsida</taxon>
        <taxon>eudicotyledons</taxon>
        <taxon>Gunneridae</taxon>
        <taxon>Pentapetalae</taxon>
        <taxon>rosids</taxon>
        <taxon>fabids</taxon>
        <taxon>Celastrales</taxon>
        <taxon>Celastraceae</taxon>
        <taxon>Tripterygium</taxon>
    </lineage>
</organism>
<evidence type="ECO:0000313" key="2">
    <source>
        <dbReference type="EMBL" id="KAF5731490.1"/>
    </source>
</evidence>
<evidence type="ECO:0000313" key="3">
    <source>
        <dbReference type="Proteomes" id="UP000593562"/>
    </source>
</evidence>
<sequence length="191" mass="21836">MNKKWSDLPYELLSGIADRLGLIEHLCFRGVCKDWNSASETASAEIESLPDHEPWFLLYGGSESSQCHLVTESGKNCKNELLTVPVNGTVIWNSYEIVRRSSKDLPAERALPFIQAKQEFKQRDMNRLLGLEENVSVSVCGTFCRRKTYDEVVFNEMIEAAAAAKEEEEICHLKGVWIQPRFFKFSPELSW</sequence>
<evidence type="ECO:0000259" key="1">
    <source>
        <dbReference type="Pfam" id="PF00646"/>
    </source>
</evidence>
<comment type="caution">
    <text evidence="2">The sequence shown here is derived from an EMBL/GenBank/DDBJ whole genome shotgun (WGS) entry which is preliminary data.</text>
</comment>
<reference evidence="2 3" key="1">
    <citation type="journal article" date="2020" name="Nat. Commun.">
        <title>Genome of Tripterygium wilfordii and identification of cytochrome P450 involved in triptolide biosynthesis.</title>
        <authorList>
            <person name="Tu L."/>
            <person name="Su P."/>
            <person name="Zhang Z."/>
            <person name="Gao L."/>
            <person name="Wang J."/>
            <person name="Hu T."/>
            <person name="Zhou J."/>
            <person name="Zhang Y."/>
            <person name="Zhao Y."/>
            <person name="Liu Y."/>
            <person name="Song Y."/>
            <person name="Tong Y."/>
            <person name="Lu Y."/>
            <person name="Yang J."/>
            <person name="Xu C."/>
            <person name="Jia M."/>
            <person name="Peters R.J."/>
            <person name="Huang L."/>
            <person name="Gao W."/>
        </authorList>
    </citation>
    <scope>NUCLEOTIDE SEQUENCE [LARGE SCALE GENOMIC DNA]</scope>
    <source>
        <strain evidence="3">cv. XIE 37</strain>
        <tissue evidence="2">Leaf</tissue>
    </source>
</reference>
<dbReference type="InParanoid" id="A0A7J7CBM1"/>
<dbReference type="Pfam" id="PF00646">
    <property type="entry name" value="F-box"/>
    <property type="match status" value="1"/>
</dbReference>
<proteinExistence type="predicted"/>
<dbReference type="AlphaFoldDB" id="A0A7J7CBM1"/>
<dbReference type="Gene3D" id="1.20.1280.50">
    <property type="match status" value="1"/>
</dbReference>
<protein>
    <recommendedName>
        <fullName evidence="1">F-box domain-containing protein</fullName>
    </recommendedName>
</protein>
<accession>A0A7J7CBM1</accession>
<gene>
    <name evidence="2" type="ORF">HS088_TW18G00168</name>
</gene>
<dbReference type="InterPro" id="IPR036047">
    <property type="entry name" value="F-box-like_dom_sf"/>
</dbReference>